<evidence type="ECO:0000313" key="1">
    <source>
        <dbReference type="EMBL" id="TMW56178.1"/>
    </source>
</evidence>
<reference evidence="1" key="1">
    <citation type="submission" date="2019-03" db="EMBL/GenBank/DDBJ databases">
        <title>Long read genome sequence of the mycoparasitic Pythium oligandrum ATCC 38472 isolated from sugarbeet rhizosphere.</title>
        <authorList>
            <person name="Gaulin E."/>
        </authorList>
    </citation>
    <scope>NUCLEOTIDE SEQUENCE</scope>
    <source>
        <strain evidence="1">ATCC 38472_TT</strain>
    </source>
</reference>
<keyword evidence="2" id="KW-1185">Reference proteome</keyword>
<dbReference type="EMBL" id="SPLM01000146">
    <property type="protein sequence ID" value="TMW56178.1"/>
    <property type="molecule type" value="Genomic_DNA"/>
</dbReference>
<dbReference type="AlphaFoldDB" id="A0A8K1C4B5"/>
<sequence>MKARWKRHKPDCENICTARNAFPNAQLLPGEVMTTVMTHWTSLTLERIAVLEGKGHAAYDSYGVDSLPAKRSPMSKPKKLALYVDVLDAYCSNSKENKDLPLVERYLLNSLHNNVYHHGKEHLEPEEWVDLHVLMKIFQVGAFQE</sequence>
<organism evidence="1 2">
    <name type="scientific">Pythium oligandrum</name>
    <name type="common">Mycoparasitic fungus</name>
    <dbReference type="NCBI Taxonomy" id="41045"/>
    <lineage>
        <taxon>Eukaryota</taxon>
        <taxon>Sar</taxon>
        <taxon>Stramenopiles</taxon>
        <taxon>Oomycota</taxon>
        <taxon>Peronosporomycetes</taxon>
        <taxon>Pythiales</taxon>
        <taxon>Pythiaceae</taxon>
        <taxon>Pythium</taxon>
    </lineage>
</organism>
<gene>
    <name evidence="1" type="ORF">Poli38472_008826</name>
</gene>
<accession>A0A8K1C4B5</accession>
<name>A0A8K1C4B5_PYTOL</name>
<protein>
    <submittedName>
        <fullName evidence="1">Uncharacterized protein</fullName>
    </submittedName>
</protein>
<comment type="caution">
    <text evidence="1">The sequence shown here is derived from an EMBL/GenBank/DDBJ whole genome shotgun (WGS) entry which is preliminary data.</text>
</comment>
<dbReference type="Proteomes" id="UP000794436">
    <property type="component" value="Unassembled WGS sequence"/>
</dbReference>
<dbReference type="OrthoDB" id="119374at2759"/>
<proteinExistence type="predicted"/>
<evidence type="ECO:0000313" key="2">
    <source>
        <dbReference type="Proteomes" id="UP000794436"/>
    </source>
</evidence>